<protein>
    <recommendedName>
        <fullName evidence="9">PGG domain-containing protein</fullName>
    </recommendedName>
</protein>
<feature type="transmembrane region" description="Helical" evidence="8">
    <location>
        <begin position="202"/>
        <end position="221"/>
    </location>
</feature>
<accession>A0A9R0TD90</accession>
<feature type="transmembrane region" description="Helical" evidence="8">
    <location>
        <begin position="88"/>
        <end position="106"/>
    </location>
</feature>
<keyword evidence="5" id="KW-0040">ANK repeat</keyword>
<keyword evidence="4 8" id="KW-1133">Transmembrane helix</keyword>
<keyword evidence="3" id="KW-0677">Repeat</keyword>
<dbReference type="Pfam" id="PF13962">
    <property type="entry name" value="PGG"/>
    <property type="match status" value="1"/>
</dbReference>
<evidence type="ECO:0000256" key="1">
    <source>
        <dbReference type="ARBA" id="ARBA00004141"/>
    </source>
</evidence>
<feature type="transmembrane region" description="Helical" evidence="8">
    <location>
        <begin position="139"/>
        <end position="163"/>
    </location>
</feature>
<evidence type="ECO:0000256" key="6">
    <source>
        <dbReference type="ARBA" id="ARBA00023136"/>
    </source>
</evidence>
<evidence type="ECO:0000256" key="2">
    <source>
        <dbReference type="ARBA" id="ARBA00022692"/>
    </source>
</evidence>
<dbReference type="InterPro" id="IPR026961">
    <property type="entry name" value="PGG_dom"/>
</dbReference>
<name>A0A9R0TD90_TRITD</name>
<keyword evidence="2 8" id="KW-0812">Transmembrane</keyword>
<feature type="domain" description="PGG" evidence="9">
    <location>
        <begin position="83"/>
        <end position="196"/>
    </location>
</feature>
<evidence type="ECO:0000256" key="7">
    <source>
        <dbReference type="SAM" id="MobiDB-lite"/>
    </source>
</evidence>
<dbReference type="PANTHER" id="PTHR24186">
    <property type="entry name" value="PROTEIN PHOSPHATASE 1 REGULATORY SUBUNIT"/>
    <property type="match status" value="1"/>
</dbReference>
<evidence type="ECO:0000256" key="5">
    <source>
        <dbReference type="ARBA" id="ARBA00023043"/>
    </source>
</evidence>
<evidence type="ECO:0000313" key="10">
    <source>
        <dbReference type="EMBL" id="VAI11097.1"/>
    </source>
</evidence>
<dbReference type="OMA" id="SEEMAMP"/>
<feature type="compositionally biased region" description="Basic and acidic residues" evidence="7">
    <location>
        <begin position="1"/>
        <end position="11"/>
    </location>
</feature>
<gene>
    <name evidence="10" type="ORF">TRITD_4Bv1G199140</name>
</gene>
<proteinExistence type="predicted"/>
<evidence type="ECO:0000256" key="3">
    <source>
        <dbReference type="ARBA" id="ARBA00022737"/>
    </source>
</evidence>
<dbReference type="PANTHER" id="PTHR24186:SF38">
    <property type="entry name" value="ANKYRIN REPEAT FAMILY PROTEIN"/>
    <property type="match status" value="1"/>
</dbReference>
<comment type="subcellular location">
    <subcellularLocation>
        <location evidence="1">Membrane</location>
        <topology evidence="1">Multi-pass membrane protein</topology>
    </subcellularLocation>
</comment>
<organism evidence="10 11">
    <name type="scientific">Triticum turgidum subsp. durum</name>
    <name type="common">Durum wheat</name>
    <name type="synonym">Triticum durum</name>
    <dbReference type="NCBI Taxonomy" id="4567"/>
    <lineage>
        <taxon>Eukaryota</taxon>
        <taxon>Viridiplantae</taxon>
        <taxon>Streptophyta</taxon>
        <taxon>Embryophyta</taxon>
        <taxon>Tracheophyta</taxon>
        <taxon>Spermatophyta</taxon>
        <taxon>Magnoliopsida</taxon>
        <taxon>Liliopsida</taxon>
        <taxon>Poales</taxon>
        <taxon>Poaceae</taxon>
        <taxon>BOP clade</taxon>
        <taxon>Pooideae</taxon>
        <taxon>Triticodae</taxon>
        <taxon>Triticeae</taxon>
        <taxon>Triticinae</taxon>
        <taxon>Triticum</taxon>
    </lineage>
</organism>
<dbReference type="Gramene" id="TRITD4Bv1G199140.1">
    <property type="protein sequence ID" value="TRITD4Bv1G199140.1"/>
    <property type="gene ID" value="TRITD4Bv1G199140"/>
</dbReference>
<evidence type="ECO:0000259" key="9">
    <source>
        <dbReference type="Pfam" id="PF13962"/>
    </source>
</evidence>
<feature type="region of interest" description="Disordered" evidence="7">
    <location>
        <begin position="1"/>
        <end position="28"/>
    </location>
</feature>
<dbReference type="Proteomes" id="UP000324705">
    <property type="component" value="Chromosome 4B"/>
</dbReference>
<keyword evidence="6 8" id="KW-0472">Membrane</keyword>
<evidence type="ECO:0000313" key="11">
    <source>
        <dbReference type="Proteomes" id="UP000324705"/>
    </source>
</evidence>
<evidence type="ECO:0000256" key="4">
    <source>
        <dbReference type="ARBA" id="ARBA00022989"/>
    </source>
</evidence>
<keyword evidence="11" id="KW-1185">Reference proteome</keyword>
<feature type="transmembrane region" description="Helical" evidence="8">
    <location>
        <begin position="175"/>
        <end position="196"/>
    </location>
</feature>
<dbReference type="AlphaFoldDB" id="A0A9R0TD90"/>
<dbReference type="GO" id="GO:0005886">
    <property type="term" value="C:plasma membrane"/>
    <property type="evidence" value="ECO:0007669"/>
    <property type="project" value="TreeGrafter"/>
</dbReference>
<dbReference type="EMBL" id="LT934118">
    <property type="protein sequence ID" value="VAI11097.1"/>
    <property type="molecule type" value="Genomic_DNA"/>
</dbReference>
<sequence>MPIENMPKEANEVDSPQSQHQEITVEHGSPLSNDELLKIIQGANGMPVLFIPSGNGRLAAVAVDGLQNLVPTNPTGDQSAKKERLQDFRAWLLFLTSLVATMSYTAGLTPPGGFWSADDKEKGYSAGASVMRDKFPPRYLAFCYSNAIAFFSSLIIIVMLAGNINKEFVRFYNQIFKMLVALCLMSVVASFVSGTWESMLQAYMYVLLLAIIFVMLVALCVRERHKHQQDD</sequence>
<reference evidence="10 11" key="1">
    <citation type="submission" date="2017-09" db="EMBL/GenBank/DDBJ databases">
        <authorList>
            <consortium name="International Durum Wheat Genome Sequencing Consortium (IDWGSC)"/>
            <person name="Milanesi L."/>
        </authorList>
    </citation>
    <scope>NUCLEOTIDE SEQUENCE [LARGE SCALE GENOMIC DNA]</scope>
    <source>
        <strain evidence="11">cv. Svevo</strain>
    </source>
</reference>
<evidence type="ECO:0000256" key="8">
    <source>
        <dbReference type="SAM" id="Phobius"/>
    </source>
</evidence>